<evidence type="ECO:0000313" key="1">
    <source>
        <dbReference type="EMBL" id="NMF01382.1"/>
    </source>
</evidence>
<reference evidence="1 2" key="1">
    <citation type="submission" date="2020-04" db="EMBL/GenBank/DDBJ databases">
        <authorList>
            <person name="Hitch T.C.A."/>
            <person name="Wylensek D."/>
            <person name="Clavel T."/>
        </authorList>
    </citation>
    <scope>NUCLEOTIDE SEQUENCE [LARGE SCALE GENOMIC DNA]</scope>
    <source>
        <strain evidence="1 2">WB01_D5_05</strain>
    </source>
</reference>
<gene>
    <name evidence="1" type="ORF">HF838_24635</name>
</gene>
<comment type="caution">
    <text evidence="1">The sequence shown here is derived from an EMBL/GenBank/DDBJ whole genome shotgun (WGS) entry which is preliminary data.</text>
</comment>
<dbReference type="Proteomes" id="UP000561326">
    <property type="component" value="Unassembled WGS sequence"/>
</dbReference>
<evidence type="ECO:0000313" key="2">
    <source>
        <dbReference type="Proteomes" id="UP000561326"/>
    </source>
</evidence>
<accession>A0A848D293</accession>
<dbReference type="AlphaFoldDB" id="A0A848D293"/>
<proteinExistence type="predicted"/>
<protein>
    <submittedName>
        <fullName evidence="1">Uncharacterized protein</fullName>
    </submittedName>
</protein>
<sequence length="97" mass="10562">MSLSDLKSMIPSNVSNTFKPTSTIVAGAKYEFTLADGQKAIIRWHSPDSVAASKYPGSVSGTRWTAQIKIGNKQLKTDGTWTKNQSLNEVHIPIKGK</sequence>
<organism evidence="1 2">
    <name type="scientific">Aneurinibacillus aneurinilyticus</name>
    <name type="common">Bacillus aneurinolyticus</name>
    <dbReference type="NCBI Taxonomy" id="1391"/>
    <lineage>
        <taxon>Bacteria</taxon>
        <taxon>Bacillati</taxon>
        <taxon>Bacillota</taxon>
        <taxon>Bacilli</taxon>
        <taxon>Bacillales</taxon>
        <taxon>Paenibacillaceae</taxon>
        <taxon>Aneurinibacillus group</taxon>
        <taxon>Aneurinibacillus</taxon>
    </lineage>
</organism>
<dbReference type="EMBL" id="JABAGO010000084">
    <property type="protein sequence ID" value="NMF01382.1"/>
    <property type="molecule type" value="Genomic_DNA"/>
</dbReference>
<name>A0A848D293_ANEAE</name>